<evidence type="ECO:0000313" key="1">
    <source>
        <dbReference type="EMBL" id="KOC58932.1"/>
    </source>
</evidence>
<keyword evidence="2" id="KW-1185">Reference proteome</keyword>
<evidence type="ECO:0008006" key="3">
    <source>
        <dbReference type="Google" id="ProtNLM"/>
    </source>
</evidence>
<organism evidence="1 2">
    <name type="scientific">Habropoda laboriosa</name>
    <dbReference type="NCBI Taxonomy" id="597456"/>
    <lineage>
        <taxon>Eukaryota</taxon>
        <taxon>Metazoa</taxon>
        <taxon>Ecdysozoa</taxon>
        <taxon>Arthropoda</taxon>
        <taxon>Hexapoda</taxon>
        <taxon>Insecta</taxon>
        <taxon>Pterygota</taxon>
        <taxon>Neoptera</taxon>
        <taxon>Endopterygota</taxon>
        <taxon>Hymenoptera</taxon>
        <taxon>Apocrita</taxon>
        <taxon>Aculeata</taxon>
        <taxon>Apoidea</taxon>
        <taxon>Anthophila</taxon>
        <taxon>Apidae</taxon>
        <taxon>Habropoda</taxon>
    </lineage>
</organism>
<sequence length="62" mass="7554">CRKWFCHFREGNFDLEDENLSGRPSRVDKKIEVVLRLELWAPHELEKLNRLDRNSNLRIFTL</sequence>
<feature type="non-terminal residue" evidence="1">
    <location>
        <position position="1"/>
    </location>
</feature>
<accession>A0A0L7QJW8</accession>
<proteinExistence type="predicted"/>
<evidence type="ECO:0000313" key="2">
    <source>
        <dbReference type="Proteomes" id="UP000053825"/>
    </source>
</evidence>
<dbReference type="Proteomes" id="UP000053825">
    <property type="component" value="Unassembled WGS sequence"/>
</dbReference>
<reference evidence="1 2" key="1">
    <citation type="submission" date="2015-07" db="EMBL/GenBank/DDBJ databases">
        <title>The genome of Habropoda laboriosa.</title>
        <authorList>
            <person name="Pan H."/>
            <person name="Kapheim K."/>
        </authorList>
    </citation>
    <scope>NUCLEOTIDE SEQUENCE [LARGE SCALE GENOMIC DNA]</scope>
    <source>
        <strain evidence="1">0110345459</strain>
    </source>
</reference>
<name>A0A0L7QJW8_9HYME</name>
<dbReference type="AlphaFoldDB" id="A0A0L7QJW8"/>
<gene>
    <name evidence="1" type="ORF">WH47_01213</name>
</gene>
<protein>
    <recommendedName>
        <fullName evidence="3">Histone-lysine N-methyltransferase SETMAR</fullName>
    </recommendedName>
</protein>
<dbReference type="EMBL" id="KQ415027">
    <property type="protein sequence ID" value="KOC58932.1"/>
    <property type="molecule type" value="Genomic_DNA"/>
</dbReference>